<comment type="caution">
    <text evidence="3">The sequence shown here is derived from an EMBL/GenBank/DDBJ whole genome shotgun (WGS) entry which is preliminary data.</text>
</comment>
<dbReference type="Pfam" id="PF16653">
    <property type="entry name" value="Sacchrp_dh_C"/>
    <property type="match status" value="1"/>
</dbReference>
<dbReference type="Gene3D" id="3.40.50.720">
    <property type="entry name" value="NAD(P)-binding Rossmann-like Domain"/>
    <property type="match status" value="1"/>
</dbReference>
<dbReference type="Pfam" id="PF03435">
    <property type="entry name" value="Sacchrp_dh_NADP"/>
    <property type="match status" value="1"/>
</dbReference>
<proteinExistence type="predicted"/>
<evidence type="ECO:0000259" key="1">
    <source>
        <dbReference type="Pfam" id="PF03435"/>
    </source>
</evidence>
<dbReference type="EMBL" id="PFGP01000125">
    <property type="protein sequence ID" value="PIW65990.1"/>
    <property type="molecule type" value="Genomic_DNA"/>
</dbReference>
<evidence type="ECO:0000313" key="4">
    <source>
        <dbReference type="Proteomes" id="UP000231267"/>
    </source>
</evidence>
<accession>A0A2J0LIX6</accession>
<dbReference type="InterPro" id="IPR023181">
    <property type="entry name" value="Homospermid_syn-like_C"/>
</dbReference>
<dbReference type="AlphaFoldDB" id="A0A2J0LIX6"/>
<name>A0A2J0LIX6_9BACT</name>
<dbReference type="InterPro" id="IPR005097">
    <property type="entry name" value="Sacchrp_dh_NADP-bd"/>
</dbReference>
<evidence type="ECO:0000313" key="3">
    <source>
        <dbReference type="EMBL" id="PIW65990.1"/>
    </source>
</evidence>
<protein>
    <submittedName>
        <fullName evidence="3">Homospermidine synthase</fullName>
    </submittedName>
</protein>
<organism evidence="3 4">
    <name type="scientific">Candidatus Taenaricola geysiri</name>
    <dbReference type="NCBI Taxonomy" id="1974752"/>
    <lineage>
        <taxon>Bacteria</taxon>
        <taxon>Pseudomonadati</taxon>
        <taxon>Candidatus Omnitrophota</taxon>
        <taxon>Candidatus Taenaricola</taxon>
    </lineage>
</organism>
<gene>
    <name evidence="3" type="ORF">COW11_05525</name>
</gene>
<dbReference type="Gene3D" id="3.30.360.30">
    <property type="entry name" value="homospermidine synthase like"/>
    <property type="match status" value="1"/>
</dbReference>
<reference evidence="3 4" key="1">
    <citation type="submission" date="2017-09" db="EMBL/GenBank/DDBJ databases">
        <title>Depth-based differentiation of microbial function through sediment-hosted aquifers and enrichment of novel symbionts in the deep terrestrial subsurface.</title>
        <authorList>
            <person name="Probst A.J."/>
            <person name="Ladd B."/>
            <person name="Jarett J.K."/>
            <person name="Geller-Mcgrath D.E."/>
            <person name="Sieber C.M."/>
            <person name="Emerson J.B."/>
            <person name="Anantharaman K."/>
            <person name="Thomas B.C."/>
            <person name="Malmstrom R."/>
            <person name="Stieglmeier M."/>
            <person name="Klingl A."/>
            <person name="Woyke T."/>
            <person name="Ryan C.M."/>
            <person name="Banfield J.F."/>
        </authorList>
    </citation>
    <scope>NUCLEOTIDE SEQUENCE [LARGE SCALE GENOMIC DNA]</scope>
    <source>
        <strain evidence="3">CG12_big_fil_rev_8_21_14_0_65_43_15</strain>
    </source>
</reference>
<feature type="domain" description="Saccharopine dehydrogenase NADP binding" evidence="1">
    <location>
        <begin position="7"/>
        <end position="148"/>
    </location>
</feature>
<evidence type="ECO:0000259" key="2">
    <source>
        <dbReference type="Pfam" id="PF16653"/>
    </source>
</evidence>
<dbReference type="InterPro" id="IPR032095">
    <property type="entry name" value="Sacchrp_dh-like_C"/>
</dbReference>
<feature type="domain" description="Saccharopine dehydrogenase-like C-terminal" evidence="2">
    <location>
        <begin position="153"/>
        <end position="449"/>
    </location>
</feature>
<sequence length="486" mass="55866">MDFKGKVLIIGFGSVARCTLPILLKHIDIPCKNITVIDFADKRDDLKSWIEKGVKYFQTRITPGNLAEELSKHVSSGGLIIDLAWNISCDEIVTWCHDNNVLYANTSVEEWDPYRDIDKKDPYKKSLYFRQILLRKMFSKFSRPATTFVVDHGANPGLISHFTKKGLVDIAEKAVKDSDTGKKTQKALEDLLKQGHSDEKYARLAMELGVKVIHCSERDTQITDKPKEVDEFVGTWSIEGLREEGTAPAELGWGTHEKKLPRYAHVPKEGPRNQIFLSQMGMNTWVRSWVPNFDIIGMVIRHAEAFSISNRLTVWKGKKAVYRPTVHYAYMPCDETLVSLYELRAKNYQLQPKLRIMSDEITKGEDILGALIMGHKYNSWWTGSILSIDESRKIVPHQNATTMQVATGMVTAVMWMIENPHRGFCLPDDLPYDYVLKIAKPYLGKLVSQASDWTPLKNYRIFFKENPRSYLDEKNIWCFDNFLFRD</sequence>
<dbReference type="Proteomes" id="UP000231267">
    <property type="component" value="Unassembled WGS sequence"/>
</dbReference>